<proteinExistence type="predicted"/>
<keyword evidence="1" id="KW-0732">Signal</keyword>
<dbReference type="AlphaFoldDB" id="A0A167RN72"/>
<feature type="chain" id="PRO_5007892022" evidence="1">
    <location>
        <begin position="20"/>
        <end position="239"/>
    </location>
</feature>
<evidence type="ECO:0000313" key="3">
    <source>
        <dbReference type="Proteomes" id="UP000076738"/>
    </source>
</evidence>
<dbReference type="OrthoDB" id="10338496at2759"/>
<gene>
    <name evidence="2" type="ORF">CALVIDRAFT_524234</name>
</gene>
<sequence>MKFTLAFALTALLAVGTQAHTLKQAKARDVAARSAVHDKFGDLAARAPDPSTGTCVCPDGSLCSTHCASDCNINTKKRDANTEKRDMFWILPSDFSGEIYSGEIMAELIKGDGMFVHTNGTSVVDWEYKANSEANRLHFWKNKRAGSGMMERVRRSFIQFSAPYLAKTIAVYFSEPDKVFMMSESSGVQNKDIIRMAKALLADKESKDFMIWHHVIDRPTIETVVSTLCPRLGPQYCEN</sequence>
<evidence type="ECO:0000256" key="1">
    <source>
        <dbReference type="SAM" id="SignalP"/>
    </source>
</evidence>
<dbReference type="Proteomes" id="UP000076738">
    <property type="component" value="Unassembled WGS sequence"/>
</dbReference>
<protein>
    <submittedName>
        <fullName evidence="2">Uncharacterized protein</fullName>
    </submittedName>
</protein>
<accession>A0A167RN72</accession>
<keyword evidence="3" id="KW-1185">Reference proteome</keyword>
<dbReference type="EMBL" id="KV417267">
    <property type="protein sequence ID" value="KZP01094.1"/>
    <property type="molecule type" value="Genomic_DNA"/>
</dbReference>
<feature type="signal peptide" evidence="1">
    <location>
        <begin position="1"/>
        <end position="19"/>
    </location>
</feature>
<reference evidence="2 3" key="1">
    <citation type="journal article" date="2016" name="Mol. Biol. Evol.">
        <title>Comparative Genomics of Early-Diverging Mushroom-Forming Fungi Provides Insights into the Origins of Lignocellulose Decay Capabilities.</title>
        <authorList>
            <person name="Nagy L.G."/>
            <person name="Riley R."/>
            <person name="Tritt A."/>
            <person name="Adam C."/>
            <person name="Daum C."/>
            <person name="Floudas D."/>
            <person name="Sun H."/>
            <person name="Yadav J.S."/>
            <person name="Pangilinan J."/>
            <person name="Larsson K.H."/>
            <person name="Matsuura K."/>
            <person name="Barry K."/>
            <person name="Labutti K."/>
            <person name="Kuo R."/>
            <person name="Ohm R.A."/>
            <person name="Bhattacharya S.S."/>
            <person name="Shirouzu T."/>
            <person name="Yoshinaga Y."/>
            <person name="Martin F.M."/>
            <person name="Grigoriev I.V."/>
            <person name="Hibbett D.S."/>
        </authorList>
    </citation>
    <scope>NUCLEOTIDE SEQUENCE [LARGE SCALE GENOMIC DNA]</scope>
    <source>
        <strain evidence="2 3">TUFC12733</strain>
    </source>
</reference>
<organism evidence="2 3">
    <name type="scientific">Calocera viscosa (strain TUFC12733)</name>
    <dbReference type="NCBI Taxonomy" id="1330018"/>
    <lineage>
        <taxon>Eukaryota</taxon>
        <taxon>Fungi</taxon>
        <taxon>Dikarya</taxon>
        <taxon>Basidiomycota</taxon>
        <taxon>Agaricomycotina</taxon>
        <taxon>Dacrymycetes</taxon>
        <taxon>Dacrymycetales</taxon>
        <taxon>Dacrymycetaceae</taxon>
        <taxon>Calocera</taxon>
    </lineage>
</organism>
<name>A0A167RN72_CALVF</name>
<evidence type="ECO:0000313" key="2">
    <source>
        <dbReference type="EMBL" id="KZP01094.1"/>
    </source>
</evidence>